<keyword evidence="4" id="KW-0186">Copper</keyword>
<keyword evidence="3" id="KW-0187">Copper transport</keyword>
<evidence type="ECO:0000256" key="6">
    <source>
        <dbReference type="ARBA" id="ARBA00023186"/>
    </source>
</evidence>
<dbReference type="PANTHER" id="PTHR46365">
    <property type="entry name" value="COPPER TRANSPORT PROTEIN ATOX1"/>
    <property type="match status" value="1"/>
</dbReference>
<evidence type="ECO:0000256" key="12">
    <source>
        <dbReference type="SAM" id="MobiDB-lite"/>
    </source>
</evidence>
<accession>H0YR72</accession>
<comment type="function">
    <text evidence="7">Binds and deliver cytosolic copper to the copper ATPase proteins. May be important in cellular antioxidant defense.</text>
</comment>
<dbReference type="AlphaFoldDB" id="H0YR72"/>
<dbReference type="SUPFAM" id="SSF55008">
    <property type="entry name" value="HMA, heavy metal-associated domain"/>
    <property type="match status" value="1"/>
</dbReference>
<dbReference type="InParanoid" id="H0YR72"/>
<evidence type="ECO:0000256" key="5">
    <source>
        <dbReference type="ARBA" id="ARBA00023065"/>
    </source>
</evidence>
<dbReference type="Proteomes" id="UP000007754">
    <property type="component" value="Chromosome 13"/>
</dbReference>
<reference evidence="14 15" key="1">
    <citation type="journal article" date="2010" name="Nature">
        <title>The genome of a songbird.</title>
        <authorList>
            <person name="Warren W.C."/>
            <person name="Clayton D.F."/>
            <person name="Ellegren H."/>
            <person name="Arnold A.P."/>
            <person name="Hillier L.W."/>
            <person name="Kunstner A."/>
            <person name="Searle S."/>
            <person name="White S."/>
            <person name="Vilella A.J."/>
            <person name="Fairley S."/>
            <person name="Heger A."/>
            <person name="Kong L."/>
            <person name="Ponting C.P."/>
            <person name="Jarvis E.D."/>
            <person name="Mello C.V."/>
            <person name="Minx P."/>
            <person name="Lovell P."/>
            <person name="Velho T.A."/>
            <person name="Ferris M."/>
            <person name="Balakrishnan C.N."/>
            <person name="Sinha S."/>
            <person name="Blatti C."/>
            <person name="London S.E."/>
            <person name="Li Y."/>
            <person name="Lin Y.C."/>
            <person name="George J."/>
            <person name="Sweedler J."/>
            <person name="Southey B."/>
            <person name="Gunaratne P."/>
            <person name="Watson M."/>
            <person name="Nam K."/>
            <person name="Backstrom N."/>
            <person name="Smeds L."/>
            <person name="Nabholz B."/>
            <person name="Itoh Y."/>
            <person name="Whitney O."/>
            <person name="Pfenning A.R."/>
            <person name="Howard J."/>
            <person name="Volker M."/>
            <person name="Skinner B.M."/>
            <person name="Griffin D.K."/>
            <person name="Ye L."/>
            <person name="McLaren W.M."/>
            <person name="Flicek P."/>
            <person name="Quesada V."/>
            <person name="Velasco G."/>
            <person name="Lopez-Otin C."/>
            <person name="Puente X.S."/>
            <person name="Olender T."/>
            <person name="Lancet D."/>
            <person name="Smit A.F."/>
            <person name="Hubley R."/>
            <person name="Konkel M.K."/>
            <person name="Walker J.A."/>
            <person name="Batzer M.A."/>
            <person name="Gu W."/>
            <person name="Pollock D.D."/>
            <person name="Chen L."/>
            <person name="Cheng Z."/>
            <person name="Eichler E.E."/>
            <person name="Stapley J."/>
            <person name="Slate J."/>
            <person name="Ekblom R."/>
            <person name="Birkhead T."/>
            <person name="Burke T."/>
            <person name="Burt D."/>
            <person name="Scharff C."/>
            <person name="Adam I."/>
            <person name="Richard H."/>
            <person name="Sultan M."/>
            <person name="Soldatov A."/>
            <person name="Lehrach H."/>
            <person name="Edwards S.V."/>
            <person name="Yang S.P."/>
            <person name="Li X."/>
            <person name="Graves T."/>
            <person name="Fulton L."/>
            <person name="Nelson J."/>
            <person name="Chinwalla A."/>
            <person name="Hou S."/>
            <person name="Mardis E.R."/>
            <person name="Wilson R.K."/>
        </authorList>
    </citation>
    <scope>NUCLEOTIDE SEQUENCE [LARGE SCALE GENOMIC DNA]</scope>
</reference>
<feature type="compositionally biased region" description="Basic residues" evidence="12">
    <location>
        <begin position="20"/>
        <end position="36"/>
    </location>
</feature>
<reference evidence="14" key="3">
    <citation type="submission" date="2025-09" db="UniProtKB">
        <authorList>
            <consortium name="Ensembl"/>
        </authorList>
    </citation>
    <scope>IDENTIFICATION</scope>
</reference>
<dbReference type="Pfam" id="PF00403">
    <property type="entry name" value="HMA"/>
    <property type="match status" value="1"/>
</dbReference>
<keyword evidence="6" id="KW-0143">Chaperone</keyword>
<dbReference type="PANTHER" id="PTHR46365:SF1">
    <property type="entry name" value="COPPER TRANSPORT PROTEIN ATOX1"/>
    <property type="match status" value="1"/>
</dbReference>
<sequence>MLKPSTWSESVTRTTALPEKKKKTKKKKKKQKQSRHIFRDQNPLPPSISILPELSQANESQNLKRRTSFLQQPGPILTALPTSLPQPLLRADPSLEASRAPVLELHTDQLCTASPLGLGSSPPPEARPAPSSAPARRRARDPGSGIGDPGTGNRERGSAMPKHEFFVDMTCEGCSNAVTRVLHRLGGVNFDIDLPNKKVYIDSEHNVDTLLETLKKTGKNASYLGEKSAQ</sequence>
<dbReference type="InterPro" id="IPR036163">
    <property type="entry name" value="HMA_dom_sf"/>
</dbReference>
<evidence type="ECO:0000256" key="3">
    <source>
        <dbReference type="ARBA" id="ARBA00022796"/>
    </source>
</evidence>
<evidence type="ECO:0000313" key="14">
    <source>
        <dbReference type="Ensembl" id="ENSTGUP00000000780.2"/>
    </source>
</evidence>
<evidence type="ECO:0000256" key="2">
    <source>
        <dbReference type="ARBA" id="ARBA00022723"/>
    </source>
</evidence>
<gene>
    <name evidence="14" type="primary">ATOX1</name>
</gene>
<evidence type="ECO:0000259" key="13">
    <source>
        <dbReference type="PROSITE" id="PS50846"/>
    </source>
</evidence>
<feature type="region of interest" description="Disordered" evidence="12">
    <location>
        <begin position="1"/>
        <end position="83"/>
    </location>
</feature>
<protein>
    <recommendedName>
        <fullName evidence="9">Copper transport protein ATOX1</fullName>
    </recommendedName>
    <alternativeName>
        <fullName evidence="10">Metal transport protein ATX1</fullName>
    </alternativeName>
</protein>
<dbReference type="GO" id="GO:0046872">
    <property type="term" value="F:metal ion binding"/>
    <property type="evidence" value="ECO:0007669"/>
    <property type="project" value="UniProtKB-KW"/>
</dbReference>
<dbReference type="GO" id="GO:0016531">
    <property type="term" value="F:copper chaperone activity"/>
    <property type="evidence" value="ECO:0007669"/>
    <property type="project" value="TreeGrafter"/>
</dbReference>
<evidence type="ECO:0000256" key="11">
    <source>
        <dbReference type="ARBA" id="ARBA00046351"/>
    </source>
</evidence>
<reference evidence="14" key="2">
    <citation type="submission" date="2025-08" db="UniProtKB">
        <authorList>
            <consortium name="Ensembl"/>
        </authorList>
    </citation>
    <scope>IDENTIFICATION</scope>
</reference>
<dbReference type="GO" id="GO:0005829">
    <property type="term" value="C:cytosol"/>
    <property type="evidence" value="ECO:0007669"/>
    <property type="project" value="TreeGrafter"/>
</dbReference>
<evidence type="ECO:0000256" key="8">
    <source>
        <dbReference type="ARBA" id="ARBA00038171"/>
    </source>
</evidence>
<feature type="region of interest" description="Disordered" evidence="12">
    <location>
        <begin position="113"/>
        <end position="159"/>
    </location>
</feature>
<dbReference type="CDD" id="cd00371">
    <property type="entry name" value="HMA"/>
    <property type="match status" value="1"/>
</dbReference>
<evidence type="ECO:0000256" key="7">
    <source>
        <dbReference type="ARBA" id="ARBA00037651"/>
    </source>
</evidence>
<feature type="domain" description="HMA" evidence="13">
    <location>
        <begin position="160"/>
        <end position="222"/>
    </location>
</feature>
<comment type="similarity">
    <text evidence="8">Belongs to the ATX1 family.</text>
</comment>
<evidence type="ECO:0000256" key="1">
    <source>
        <dbReference type="ARBA" id="ARBA00022448"/>
    </source>
</evidence>
<dbReference type="InterPro" id="IPR051881">
    <property type="entry name" value="Copper_transport_ATOX1-like"/>
</dbReference>
<name>H0YR72_TAEGU</name>
<dbReference type="GO" id="GO:0006825">
    <property type="term" value="P:copper ion transport"/>
    <property type="evidence" value="ECO:0007669"/>
    <property type="project" value="UniProtKB-KW"/>
</dbReference>
<evidence type="ECO:0000313" key="15">
    <source>
        <dbReference type="Proteomes" id="UP000007754"/>
    </source>
</evidence>
<dbReference type="InterPro" id="IPR006121">
    <property type="entry name" value="HMA_dom"/>
</dbReference>
<evidence type="ECO:0000256" key="10">
    <source>
        <dbReference type="ARBA" id="ARBA00043201"/>
    </source>
</evidence>
<dbReference type="STRING" id="59729.ENSTGUP00000000780"/>
<dbReference type="FunFam" id="3.30.70.100:FF:000008">
    <property type="entry name" value="Copper transport protein ATOX1"/>
    <property type="match status" value="1"/>
</dbReference>
<proteinExistence type="inferred from homology"/>
<comment type="subunit">
    <text evidence="11">Homodimer. Interacts with ATP7B. Interacts with ATP7A. Interacts (via dimer form) with SLC31A1 (via C-terminal domain); this interaction improves ATOX1 stability and controls intracellular Cu(I) levels.</text>
</comment>
<keyword evidence="5" id="KW-0406">Ion transport</keyword>
<evidence type="ECO:0000256" key="4">
    <source>
        <dbReference type="ARBA" id="ARBA00023008"/>
    </source>
</evidence>
<dbReference type="PROSITE" id="PS50846">
    <property type="entry name" value="HMA_2"/>
    <property type="match status" value="1"/>
</dbReference>
<dbReference type="Ensembl" id="ENSTGUT00000000791.2">
    <property type="protein sequence ID" value="ENSTGUP00000000780.2"/>
    <property type="gene ID" value="ENSTGUG00000000767.2"/>
</dbReference>
<evidence type="ECO:0000256" key="9">
    <source>
        <dbReference type="ARBA" id="ARBA00040962"/>
    </source>
</evidence>
<keyword evidence="15" id="KW-1185">Reference proteome</keyword>
<feature type="compositionally biased region" description="Polar residues" evidence="12">
    <location>
        <begin position="1"/>
        <end position="15"/>
    </location>
</feature>
<dbReference type="GeneTree" id="ENSGT00940000163780"/>
<organism evidence="14 15">
    <name type="scientific">Taeniopygia guttata</name>
    <name type="common">Zebra finch</name>
    <name type="synonym">Poephila guttata</name>
    <dbReference type="NCBI Taxonomy" id="59729"/>
    <lineage>
        <taxon>Eukaryota</taxon>
        <taxon>Metazoa</taxon>
        <taxon>Chordata</taxon>
        <taxon>Craniata</taxon>
        <taxon>Vertebrata</taxon>
        <taxon>Euteleostomi</taxon>
        <taxon>Archelosauria</taxon>
        <taxon>Archosauria</taxon>
        <taxon>Dinosauria</taxon>
        <taxon>Saurischia</taxon>
        <taxon>Theropoda</taxon>
        <taxon>Coelurosauria</taxon>
        <taxon>Aves</taxon>
        <taxon>Neognathae</taxon>
        <taxon>Neoaves</taxon>
        <taxon>Telluraves</taxon>
        <taxon>Australaves</taxon>
        <taxon>Passeriformes</taxon>
        <taxon>Passeroidea</taxon>
        <taxon>Estrildidae</taxon>
        <taxon>Estrildinae</taxon>
        <taxon>Taeniopygia</taxon>
    </lineage>
</organism>
<dbReference type="Gene3D" id="3.30.70.100">
    <property type="match status" value="1"/>
</dbReference>
<keyword evidence="2" id="KW-0479">Metal-binding</keyword>
<keyword evidence="1" id="KW-0813">Transport</keyword>